<proteinExistence type="predicted"/>
<protein>
    <submittedName>
        <fullName evidence="1">Uncharacterized protein</fullName>
    </submittedName>
</protein>
<reference evidence="1" key="1">
    <citation type="journal article" date="2021" name="Environ. Microbiol.">
        <title>Gene family expansions and transcriptome signatures uncover fungal adaptations to wood decay.</title>
        <authorList>
            <person name="Hage H."/>
            <person name="Miyauchi S."/>
            <person name="Viragh M."/>
            <person name="Drula E."/>
            <person name="Min B."/>
            <person name="Chaduli D."/>
            <person name="Navarro D."/>
            <person name="Favel A."/>
            <person name="Norest M."/>
            <person name="Lesage-Meessen L."/>
            <person name="Balint B."/>
            <person name="Merenyi Z."/>
            <person name="de Eugenio L."/>
            <person name="Morin E."/>
            <person name="Martinez A.T."/>
            <person name="Baldrian P."/>
            <person name="Stursova M."/>
            <person name="Martinez M.J."/>
            <person name="Novotny C."/>
            <person name="Magnuson J.K."/>
            <person name="Spatafora J.W."/>
            <person name="Maurice S."/>
            <person name="Pangilinan J."/>
            <person name="Andreopoulos W."/>
            <person name="LaButti K."/>
            <person name="Hundley H."/>
            <person name="Na H."/>
            <person name="Kuo A."/>
            <person name="Barry K."/>
            <person name="Lipzen A."/>
            <person name="Henrissat B."/>
            <person name="Riley R."/>
            <person name="Ahrendt S."/>
            <person name="Nagy L.G."/>
            <person name="Grigoriev I.V."/>
            <person name="Martin F."/>
            <person name="Rosso M.N."/>
        </authorList>
    </citation>
    <scope>NUCLEOTIDE SEQUENCE</scope>
    <source>
        <strain evidence="1">CBS 384.51</strain>
    </source>
</reference>
<comment type="caution">
    <text evidence="1">The sequence shown here is derived from an EMBL/GenBank/DDBJ whole genome shotgun (WGS) entry which is preliminary data.</text>
</comment>
<accession>A0ACB8U5S5</accession>
<name>A0ACB8U5S5_9APHY</name>
<gene>
    <name evidence="1" type="ORF">BDY19DRAFT_993532</name>
</gene>
<dbReference type="EMBL" id="MU274911">
    <property type="protein sequence ID" value="KAI0089320.1"/>
    <property type="molecule type" value="Genomic_DNA"/>
</dbReference>
<evidence type="ECO:0000313" key="1">
    <source>
        <dbReference type="EMBL" id="KAI0089320.1"/>
    </source>
</evidence>
<evidence type="ECO:0000313" key="2">
    <source>
        <dbReference type="Proteomes" id="UP001055072"/>
    </source>
</evidence>
<sequence>MASSPALIIYGPIFMGMIFNVLLYGIMITQTYLYFTTYKHDKRWMKVFIAALFICDTVNTGFDIALVWNPLVARYGDLNALAFADWLSSADPATTGFIALLTQLFFAWRVKVLSNNWFLVIAIAACSIGQFLGGIGTAIAVKLVPAFADFQKFESIVAVWLACSAAADTLITGSLVWHLRKHKSGFSVSDDTVDRIIRLTVQTGMVTAVCAITDLIVFLSVPTGLHLAFNLPLAKLYTNSLMSTLNARSGWGFSRGASRSVDPPYSSNGRVGAASVRVLQSNMIGNLSHTQNQQVFVDVETIEMRDVDGKEENLNTDPSSDSVHKGGYKRSFVDIA</sequence>
<keyword evidence="2" id="KW-1185">Reference proteome</keyword>
<organism evidence="1 2">
    <name type="scientific">Irpex rosettiformis</name>
    <dbReference type="NCBI Taxonomy" id="378272"/>
    <lineage>
        <taxon>Eukaryota</taxon>
        <taxon>Fungi</taxon>
        <taxon>Dikarya</taxon>
        <taxon>Basidiomycota</taxon>
        <taxon>Agaricomycotina</taxon>
        <taxon>Agaricomycetes</taxon>
        <taxon>Polyporales</taxon>
        <taxon>Irpicaceae</taxon>
        <taxon>Irpex</taxon>
    </lineage>
</organism>
<dbReference type="Proteomes" id="UP001055072">
    <property type="component" value="Unassembled WGS sequence"/>
</dbReference>